<dbReference type="Gene3D" id="3.30.200.20">
    <property type="entry name" value="Phosphorylase Kinase, domain 1"/>
    <property type="match status" value="1"/>
</dbReference>
<comment type="caution">
    <text evidence="4">The sequence shown here is derived from an EMBL/GenBank/DDBJ whole genome shotgun (WGS) entry which is preliminary data.</text>
</comment>
<keyword evidence="4" id="KW-0418">Kinase</keyword>
<dbReference type="OrthoDB" id="4062651at2759"/>
<name>A0A8J6BTU1_9EUKA</name>
<keyword evidence="1" id="KW-0547">Nucleotide-binding</keyword>
<reference evidence="4" key="1">
    <citation type="submission" date="2021-05" db="EMBL/GenBank/DDBJ databases">
        <title>A free-living protist that lacks canonical eukaryotic 1 DNA replication and segregation systems.</title>
        <authorList>
            <person name="Salas-Leiva D.E."/>
            <person name="Tromer E.C."/>
            <person name="Curtis B.A."/>
            <person name="Jerlstrom-Hultqvist J."/>
            <person name="Kolisko M."/>
            <person name="Yi Z."/>
            <person name="Salas-Leiva J.S."/>
            <person name="Gallot-Lavallee L."/>
            <person name="Kops G.J.P.L."/>
            <person name="Archibald J.M."/>
            <person name="Simpson A.G.B."/>
            <person name="Roger A.J."/>
        </authorList>
    </citation>
    <scope>NUCLEOTIDE SEQUENCE</scope>
    <source>
        <strain evidence="4">BICM</strain>
    </source>
</reference>
<dbReference type="InterPro" id="IPR011009">
    <property type="entry name" value="Kinase-like_dom_sf"/>
</dbReference>
<protein>
    <submittedName>
        <fullName evidence="4">Cyclin dependent kinase</fullName>
    </submittedName>
</protein>
<dbReference type="InterPro" id="IPR008271">
    <property type="entry name" value="Ser/Thr_kinase_AS"/>
</dbReference>
<dbReference type="Proteomes" id="UP000717585">
    <property type="component" value="Unassembled WGS sequence"/>
</dbReference>
<dbReference type="Gene3D" id="1.10.510.10">
    <property type="entry name" value="Transferase(Phosphotransferase) domain 1"/>
    <property type="match status" value="1"/>
</dbReference>
<dbReference type="InterPro" id="IPR000719">
    <property type="entry name" value="Prot_kinase_dom"/>
</dbReference>
<organism evidence="4 5">
    <name type="scientific">Carpediemonas membranifera</name>
    <dbReference type="NCBI Taxonomy" id="201153"/>
    <lineage>
        <taxon>Eukaryota</taxon>
        <taxon>Metamonada</taxon>
        <taxon>Carpediemonas-like organisms</taxon>
        <taxon>Carpediemonas</taxon>
    </lineage>
</organism>
<dbReference type="AlphaFoldDB" id="A0A8J6BTU1"/>
<gene>
    <name evidence="4" type="ORF">J8273_8995</name>
</gene>
<dbReference type="GO" id="GO:0004672">
    <property type="term" value="F:protein kinase activity"/>
    <property type="evidence" value="ECO:0007669"/>
    <property type="project" value="InterPro"/>
</dbReference>
<evidence type="ECO:0000256" key="2">
    <source>
        <dbReference type="ARBA" id="ARBA00022840"/>
    </source>
</evidence>
<proteinExistence type="predicted"/>
<feature type="domain" description="Protein kinase" evidence="3">
    <location>
        <begin position="17"/>
        <end position="349"/>
    </location>
</feature>
<keyword evidence="2" id="KW-0067">ATP-binding</keyword>
<evidence type="ECO:0000313" key="4">
    <source>
        <dbReference type="EMBL" id="KAG9389691.1"/>
    </source>
</evidence>
<evidence type="ECO:0000259" key="3">
    <source>
        <dbReference type="PROSITE" id="PS50011"/>
    </source>
</evidence>
<dbReference type="PROSITE" id="PS00108">
    <property type="entry name" value="PROTEIN_KINASE_ST"/>
    <property type="match status" value="1"/>
</dbReference>
<dbReference type="PROSITE" id="PS50011">
    <property type="entry name" value="PROTEIN_KINASE_DOM"/>
    <property type="match status" value="1"/>
</dbReference>
<dbReference type="GO" id="GO:0005524">
    <property type="term" value="F:ATP binding"/>
    <property type="evidence" value="ECO:0007669"/>
    <property type="project" value="UniProtKB-KW"/>
</dbReference>
<dbReference type="EMBL" id="JAHDYR010000068">
    <property type="protein sequence ID" value="KAG9389691.1"/>
    <property type="molecule type" value="Genomic_DNA"/>
</dbReference>
<accession>A0A8J6BTU1</accession>
<dbReference type="PANTHER" id="PTHR24055">
    <property type="entry name" value="MITOGEN-ACTIVATED PROTEIN KINASE"/>
    <property type="match status" value="1"/>
</dbReference>
<keyword evidence="4" id="KW-0808">Transferase</keyword>
<sequence>MAFRSVGALRVFDDYYRTCNHNVMKGAYGHITIVESKEDGTKYALKTLHQKFASQFSISFLRELAFQIPCSHPNVCGINEIVLMKRVDLQSPGLVLTSTDFGVVMERFHTDLHQHFQLFVISEKEHKSIIKDVLEGLAYLHNRNIIHRDIKPANILLDKDGRAALCDFGLSRLGVDDGMSSQIFTTYWRPPEVLLPSMDASDGGTKAFYSYTSDVWALGMTIVAMTMSWNIDMQQSEDAMVTILEHLLGRFSDRCSWMKTDDERSAIFTTDLLRYGEDAPDWAIEVDIKPQPTNALPSYWVRMRLFEAGRGDGQDALYSPALLDLLTHMLDIDPEKRWTARQCLDHPWFMTAPLPRRKALDL</sequence>
<dbReference type="SMART" id="SM00220">
    <property type="entry name" value="S_TKc"/>
    <property type="match status" value="1"/>
</dbReference>
<dbReference type="InterPro" id="IPR050117">
    <property type="entry name" value="MAPK"/>
</dbReference>
<dbReference type="Pfam" id="PF00069">
    <property type="entry name" value="Pkinase"/>
    <property type="match status" value="1"/>
</dbReference>
<dbReference type="SUPFAM" id="SSF56112">
    <property type="entry name" value="Protein kinase-like (PK-like)"/>
    <property type="match status" value="1"/>
</dbReference>
<keyword evidence="5" id="KW-1185">Reference proteome</keyword>
<evidence type="ECO:0000313" key="5">
    <source>
        <dbReference type="Proteomes" id="UP000717585"/>
    </source>
</evidence>
<evidence type="ECO:0000256" key="1">
    <source>
        <dbReference type="ARBA" id="ARBA00022741"/>
    </source>
</evidence>